<comment type="caution">
    <text evidence="2">The sequence shown here is derived from an EMBL/GenBank/DDBJ whole genome shotgun (WGS) entry which is preliminary data.</text>
</comment>
<feature type="transmembrane region" description="Helical" evidence="1">
    <location>
        <begin position="487"/>
        <end position="510"/>
    </location>
</feature>
<feature type="transmembrane region" description="Helical" evidence="1">
    <location>
        <begin position="897"/>
        <end position="917"/>
    </location>
</feature>
<dbReference type="PANTHER" id="PTHR32063:SF0">
    <property type="entry name" value="SWARMING MOTILITY PROTEIN SWRC"/>
    <property type="match status" value="1"/>
</dbReference>
<dbReference type="Gene3D" id="3.30.70.1430">
    <property type="entry name" value="Multidrug efflux transporter AcrB pore domain"/>
    <property type="match status" value="2"/>
</dbReference>
<dbReference type="InterPro" id="IPR027463">
    <property type="entry name" value="AcrB_DN_DC_subdom"/>
</dbReference>
<dbReference type="SUPFAM" id="SSF82693">
    <property type="entry name" value="Multidrug efflux transporter AcrB pore domain, PN1, PN2, PC1 and PC2 subdomains"/>
    <property type="match status" value="2"/>
</dbReference>
<dbReference type="RefSeq" id="WP_342302570.1">
    <property type="nucleotide sequence ID" value="NZ_JBCEWA010000001.1"/>
</dbReference>
<keyword evidence="1" id="KW-0472">Membrane</keyword>
<proteinExistence type="predicted"/>
<accession>A0ABU9LKI3</accession>
<dbReference type="Gene3D" id="3.30.70.1440">
    <property type="entry name" value="Multidrug efflux transporter AcrB pore domain"/>
    <property type="match status" value="1"/>
</dbReference>
<reference evidence="2 3" key="1">
    <citation type="submission" date="2024-04" db="EMBL/GenBank/DDBJ databases">
        <authorList>
            <person name="Wu Y.S."/>
            <person name="Zhang L."/>
        </authorList>
    </citation>
    <scope>NUCLEOTIDE SEQUENCE [LARGE SCALE GENOMIC DNA]</scope>
    <source>
        <strain evidence="2 3">KG-01</strain>
    </source>
</reference>
<evidence type="ECO:0000313" key="3">
    <source>
        <dbReference type="Proteomes" id="UP001398420"/>
    </source>
</evidence>
<dbReference type="PRINTS" id="PR00702">
    <property type="entry name" value="ACRIFLAVINRP"/>
</dbReference>
<keyword evidence="3" id="KW-1185">Reference proteome</keyword>
<dbReference type="Gene3D" id="3.30.70.1320">
    <property type="entry name" value="Multidrug efflux transporter AcrB pore domain like"/>
    <property type="match status" value="1"/>
</dbReference>
<dbReference type="Pfam" id="PF00873">
    <property type="entry name" value="ACR_tran"/>
    <property type="match status" value="1"/>
</dbReference>
<feature type="transmembrane region" description="Helical" evidence="1">
    <location>
        <begin position="871"/>
        <end position="890"/>
    </location>
</feature>
<dbReference type="EMBL" id="JBCEWA010000001">
    <property type="protein sequence ID" value="MEL5986931.1"/>
    <property type="molecule type" value="Genomic_DNA"/>
</dbReference>
<organism evidence="2 3">
    <name type="scientific">Kurthia gibsonii</name>
    <dbReference type="NCBI Taxonomy" id="33946"/>
    <lineage>
        <taxon>Bacteria</taxon>
        <taxon>Bacillati</taxon>
        <taxon>Bacillota</taxon>
        <taxon>Bacilli</taxon>
        <taxon>Bacillales</taxon>
        <taxon>Caryophanaceae</taxon>
        <taxon>Kurthia</taxon>
    </lineage>
</organism>
<dbReference type="InterPro" id="IPR001036">
    <property type="entry name" value="Acrflvin-R"/>
</dbReference>
<feature type="transmembrane region" description="Helical" evidence="1">
    <location>
        <begin position="381"/>
        <end position="401"/>
    </location>
</feature>
<evidence type="ECO:0000256" key="1">
    <source>
        <dbReference type="SAM" id="Phobius"/>
    </source>
</evidence>
<name>A0ABU9LKI3_9BACL</name>
<dbReference type="Gene3D" id="3.30.2090.10">
    <property type="entry name" value="Multidrug efflux transporter AcrB TolC docking domain, DN and DC subdomains"/>
    <property type="match status" value="2"/>
</dbReference>
<keyword evidence="1" id="KW-0812">Transmembrane</keyword>
<gene>
    <name evidence="2" type="ORF">AAF454_00680</name>
</gene>
<keyword evidence="1" id="KW-1133">Transmembrane helix</keyword>
<dbReference type="PANTHER" id="PTHR32063">
    <property type="match status" value="1"/>
</dbReference>
<dbReference type="Gene3D" id="1.20.1640.10">
    <property type="entry name" value="Multidrug efflux transporter AcrB transmembrane domain"/>
    <property type="match status" value="2"/>
</dbReference>
<dbReference type="SUPFAM" id="SSF82866">
    <property type="entry name" value="Multidrug efflux transporter AcrB transmembrane domain"/>
    <property type="match status" value="2"/>
</dbReference>
<evidence type="ECO:0000313" key="2">
    <source>
        <dbReference type="EMBL" id="MEL5986931.1"/>
    </source>
</evidence>
<dbReference type="Proteomes" id="UP001398420">
    <property type="component" value="Unassembled WGS sequence"/>
</dbReference>
<feature type="transmembrane region" description="Helical" evidence="1">
    <location>
        <begin position="1000"/>
        <end position="1026"/>
    </location>
</feature>
<dbReference type="SUPFAM" id="SSF82714">
    <property type="entry name" value="Multidrug efflux transporter AcrB TolC docking domain, DN and DC subdomains"/>
    <property type="match status" value="2"/>
</dbReference>
<feature type="transmembrane region" description="Helical" evidence="1">
    <location>
        <begin position="459"/>
        <end position="481"/>
    </location>
</feature>
<protein>
    <submittedName>
        <fullName evidence="2">Efflux RND transporter permease subunit</fullName>
    </submittedName>
</protein>
<feature type="transmembrane region" description="Helical" evidence="1">
    <location>
        <begin position="923"/>
        <end position="948"/>
    </location>
</feature>
<sequence length="1041" mass="113319">MKKFIQFVLKNKLAVWLMTLILAAAGVYSGLKMKMETIPDISVPIITMNTAYPGASPQQVEEKVSTPFEKAVQNLKNVENVYSNSYENASSIQIEFKYGTDMKEARADIKEAIEKVKLPDAATTPVIDRVSINAFPVLALSVSDKDQTIDQLTKTVEDYFVPKVEGVDGVSSVSVSGQQVKKVLVTYNNDKLKEYGLTEDSIKQFVQDMDVESPLGIFQFKDSEQVVLVDGKLISLKQLENLEIPVQNQASAQQQAALAANPAAAAAAQQQQTKSVVKLKELAKIQLKGEVESISRTNGKDAIAVQVVKSQEANTVDVVNDVKKTADQFEKDNKGMAIDVTLDQGKPIEDSVSTMLDKALFGAIFAVIIIMLFLRDIRSTIISIISIPMSLLIAVIVLRYLDISLNVMTLGAMTVAIGRVIDDSIVVVENIYRRIHLENEKLRGRALISSATLEMFRPILSSTVVTIAVFLPVGLVGGLVGELFLPFGITMAVALIASLVIAITIVPALAHTLFKKKIYGDKIVKKEHHGKVATGYKKLLNWVLNHKLVTFGGSIVVLVASLFLAPVVGFSFLPDDEQKLVYLTYTPKAGQTRDQVVENVDEIEQIVSKNKEVETIQTSIGGQNPLNPGSSNSALMFIIYDPDTKDFATKSEKLVKDVRAIKQPGEWKQQNFAGGASNNELSYSVYGNTIEDIRPVVAKVEKILQDNKNVKDAKSSLQEAFDEKNLVVKEDELNKYGLTTNQVALMINPNIPATVLTTVMDEGKEINVEVYSSVKEPDTFDRVLEQKIKTPTGQEVKLKNLVTVKEDRAQTQISRSEGKYYATVTATVTSKDVTKASSVAQEKIDKLDLPNNVEIKTGGVTEDIRDSFTKLALAIIAAIAIVYFTLVVTFGEGLAPFSILFSLPFTVIGALVALWIGGETISVSSLIGVLMLVGIVVTNAIVLVDRIIHMEHDGLPMREAILEAGATRLRPILMTAIATIGALIPLAIGAEGGGLISKGLGITVIGGLISSTALTLVVVPLVYEFLSKVLKKDRAHEDRES</sequence>
<feature type="transmembrane region" description="Helical" evidence="1">
    <location>
        <begin position="355"/>
        <end position="374"/>
    </location>
</feature>
<feature type="transmembrane region" description="Helical" evidence="1">
    <location>
        <begin position="969"/>
        <end position="988"/>
    </location>
</feature>
<feature type="transmembrane region" description="Helical" evidence="1">
    <location>
        <begin position="548"/>
        <end position="573"/>
    </location>
</feature>